<proteinExistence type="predicted"/>
<dbReference type="SUPFAM" id="SSF51679">
    <property type="entry name" value="Bacterial luciferase-like"/>
    <property type="match status" value="1"/>
</dbReference>
<dbReference type="EMBL" id="BAAANY010000020">
    <property type="protein sequence ID" value="GAA1693294.1"/>
    <property type="molecule type" value="Genomic_DNA"/>
</dbReference>
<dbReference type="Gene3D" id="3.20.20.30">
    <property type="entry name" value="Luciferase-like domain"/>
    <property type="match status" value="1"/>
</dbReference>
<keyword evidence="2" id="KW-1185">Reference proteome</keyword>
<dbReference type="InterPro" id="IPR036661">
    <property type="entry name" value="Luciferase-like_sf"/>
</dbReference>
<evidence type="ECO:0000313" key="2">
    <source>
        <dbReference type="Proteomes" id="UP001500618"/>
    </source>
</evidence>
<protein>
    <submittedName>
        <fullName evidence="1">Uncharacterized protein</fullName>
    </submittedName>
</protein>
<dbReference type="Proteomes" id="UP001500618">
    <property type="component" value="Unassembled WGS sequence"/>
</dbReference>
<gene>
    <name evidence="1" type="ORF">GCM10009765_48230</name>
</gene>
<evidence type="ECO:0000313" key="1">
    <source>
        <dbReference type="EMBL" id="GAA1693294.1"/>
    </source>
</evidence>
<sequence length="99" mass="10123">MAEYAFIVKQLLSGKSPITFDGAYYTLKCLKLTPAPAPGRTAKMFTSGSSTASLAAAKAIGATVVGYPRPPAEQTEMEIAGGSRGVRVGVIARNSSAAA</sequence>
<name>A0ABN2HTG9_9ACTN</name>
<accession>A0ABN2HTG9</accession>
<organism evidence="1 2">
    <name type="scientific">Fodinicola feengrottensis</name>
    <dbReference type="NCBI Taxonomy" id="435914"/>
    <lineage>
        <taxon>Bacteria</taxon>
        <taxon>Bacillati</taxon>
        <taxon>Actinomycetota</taxon>
        <taxon>Actinomycetes</taxon>
        <taxon>Mycobacteriales</taxon>
        <taxon>Fodinicola</taxon>
    </lineage>
</organism>
<comment type="caution">
    <text evidence="1">The sequence shown here is derived from an EMBL/GenBank/DDBJ whole genome shotgun (WGS) entry which is preliminary data.</text>
</comment>
<reference evidence="1 2" key="1">
    <citation type="journal article" date="2019" name="Int. J. Syst. Evol. Microbiol.">
        <title>The Global Catalogue of Microorganisms (GCM) 10K type strain sequencing project: providing services to taxonomists for standard genome sequencing and annotation.</title>
        <authorList>
            <consortium name="The Broad Institute Genomics Platform"/>
            <consortium name="The Broad Institute Genome Sequencing Center for Infectious Disease"/>
            <person name="Wu L."/>
            <person name="Ma J."/>
        </authorList>
    </citation>
    <scope>NUCLEOTIDE SEQUENCE [LARGE SCALE GENOMIC DNA]</scope>
    <source>
        <strain evidence="1 2">JCM 14718</strain>
    </source>
</reference>